<gene>
    <name evidence="3" type="ORF">E3D00_01370</name>
</gene>
<dbReference type="PANTHER" id="PTHR30441:SF9">
    <property type="entry name" value="ASMA FAMILY PROTEIN YHJG"/>
    <property type="match status" value="1"/>
</dbReference>
<feature type="region of interest" description="Disordered" evidence="1">
    <location>
        <begin position="123"/>
        <end position="142"/>
    </location>
</feature>
<evidence type="ECO:0000256" key="1">
    <source>
        <dbReference type="SAM" id="MobiDB-lite"/>
    </source>
</evidence>
<keyword evidence="4" id="KW-1185">Reference proteome</keyword>
<dbReference type="EMBL" id="CP038141">
    <property type="protein sequence ID" value="QDH17936.1"/>
    <property type="molecule type" value="Genomic_DNA"/>
</dbReference>
<dbReference type="PANTHER" id="PTHR30441">
    <property type="entry name" value="DUF748 DOMAIN-CONTAINING PROTEIN"/>
    <property type="match status" value="1"/>
</dbReference>
<dbReference type="OrthoDB" id="5749006at2"/>
<reference evidence="3 4" key="1">
    <citation type="submission" date="2019-03" db="EMBL/GenBank/DDBJ databases">
        <title>The complete genome sequence of Swingsia samuiensis NBRC107927(T).</title>
        <authorList>
            <person name="Chua K.-O."/>
            <person name="Chan K.-G."/>
            <person name="See-Too W.-S."/>
        </authorList>
    </citation>
    <scope>NUCLEOTIDE SEQUENCE [LARGE SCALE GENOMIC DNA]</scope>
    <source>
        <strain evidence="3 4">AH83</strain>
    </source>
</reference>
<dbReference type="GO" id="GO:0005886">
    <property type="term" value="C:plasma membrane"/>
    <property type="evidence" value="ECO:0007669"/>
    <property type="project" value="TreeGrafter"/>
</dbReference>
<feature type="domain" description="AsmA" evidence="2">
    <location>
        <begin position="11"/>
        <end position="529"/>
    </location>
</feature>
<evidence type="ECO:0000313" key="3">
    <source>
        <dbReference type="EMBL" id="QDH17936.1"/>
    </source>
</evidence>
<feature type="region of interest" description="Disordered" evidence="1">
    <location>
        <begin position="635"/>
        <end position="660"/>
    </location>
</feature>
<evidence type="ECO:0000313" key="4">
    <source>
        <dbReference type="Proteomes" id="UP000316313"/>
    </source>
</evidence>
<accession>A0A4Y6UNG3</accession>
<dbReference type="InterPro" id="IPR007844">
    <property type="entry name" value="AsmA"/>
</dbReference>
<dbReference type="Proteomes" id="UP000316313">
    <property type="component" value="Chromosome"/>
</dbReference>
<dbReference type="KEGG" id="ssam:E3D00_01370"/>
<dbReference type="AlphaFoldDB" id="A0A4Y6UNG3"/>
<dbReference type="Pfam" id="PF05170">
    <property type="entry name" value="AsmA"/>
    <property type="match status" value="1"/>
</dbReference>
<sequence length="677" mass="72242">MIIKIFGIFSIALFILILVWQWDWFVPLINRKASAALGRDVSISHLHVSLGLRTAITVDDLKVAQPKEFESEKTDFASARSITVSVDVWRYLTGKGLSLTDIRLDTPKADIVSRLNGQNNYSFGSDHASSQKSSSSSTSSLPDIGNIEIQNADIRLALAKLKTDMHVFIHTTPPQKSNDGSLVVDAKGLYARQPITGHIVGGALLSLTHPDKPYPIDGRLSNGPTYITLKGTVDDPLHFKGTKLALHMAGPDMALLYALTGIPIPHTPSYSITGNLGYSSNAILFQNFVGRLGSSDLNGNISVKPDLKPPFVNANLHSHLVNLDDLAGFIGAKPSKNTKAVPPSKNILPDQKINVPKLNSINAHLTYHGDHIQNKSLPLDNIDTAFEIKDGSINLDHLNFAVGAGKITSQATFQPTTHQEFNTHFRLNVSQFPLSRIMPSTAMFKGHGVIGGHVTLTSRGNSVASLVANGDGGITLVLDQGGNVTALLPDLLGLKLGSAVLSALNIPNRSELSCLVADMPLQRGILNTHSLLIQTDTTRTTGKGSVNFRNDTIDYSVTTRSVHPQILSLPGAINITGPIANPTVLPGAEIIGRTAAAIGLGILFPPAALIPTIQLGVGKGSSCERAITEANVHPAAGIPAGNNTTHMSGTPGADNNHATHLSPSQIRHLWSKKLHHH</sequence>
<name>A0A4Y6UNG3_9PROT</name>
<protein>
    <submittedName>
        <fullName evidence="3">AsmA family protein</fullName>
    </submittedName>
</protein>
<dbReference type="GO" id="GO:0090313">
    <property type="term" value="P:regulation of protein targeting to membrane"/>
    <property type="evidence" value="ECO:0007669"/>
    <property type="project" value="TreeGrafter"/>
</dbReference>
<organism evidence="3 4">
    <name type="scientific">Swingsia samuiensis</name>
    <dbReference type="NCBI Taxonomy" id="1293412"/>
    <lineage>
        <taxon>Bacteria</taxon>
        <taxon>Pseudomonadati</taxon>
        <taxon>Pseudomonadota</taxon>
        <taxon>Alphaproteobacteria</taxon>
        <taxon>Acetobacterales</taxon>
        <taxon>Acetobacteraceae</taxon>
        <taxon>Swingsia</taxon>
    </lineage>
</organism>
<feature type="compositionally biased region" description="Low complexity" evidence="1">
    <location>
        <begin position="125"/>
        <end position="140"/>
    </location>
</feature>
<proteinExistence type="predicted"/>
<evidence type="ECO:0000259" key="2">
    <source>
        <dbReference type="Pfam" id="PF05170"/>
    </source>
</evidence>
<dbReference type="InterPro" id="IPR052894">
    <property type="entry name" value="AsmA-related"/>
</dbReference>